<dbReference type="PANTHER" id="PTHR33048:SF47">
    <property type="entry name" value="INTEGRAL MEMBRANE PROTEIN-RELATED"/>
    <property type="match status" value="1"/>
</dbReference>
<evidence type="ECO:0000313" key="10">
    <source>
        <dbReference type="Proteomes" id="UP001201980"/>
    </source>
</evidence>
<dbReference type="GO" id="GO:0016020">
    <property type="term" value="C:membrane"/>
    <property type="evidence" value="ECO:0007669"/>
    <property type="project" value="UniProtKB-SubCell"/>
</dbReference>
<evidence type="ECO:0000256" key="5">
    <source>
        <dbReference type="ARBA" id="ARBA00038359"/>
    </source>
</evidence>
<comment type="caution">
    <text evidence="9">The sequence shown here is derived from an EMBL/GenBank/DDBJ whole genome shotgun (WGS) entry which is preliminary data.</text>
</comment>
<feature type="domain" description="Rhodopsin" evidence="8">
    <location>
        <begin position="114"/>
        <end position="347"/>
    </location>
</feature>
<keyword evidence="10" id="KW-1185">Reference proteome</keyword>
<proteinExistence type="inferred from homology"/>
<evidence type="ECO:0000256" key="6">
    <source>
        <dbReference type="SAM" id="MobiDB-lite"/>
    </source>
</evidence>
<evidence type="ECO:0000256" key="4">
    <source>
        <dbReference type="ARBA" id="ARBA00023136"/>
    </source>
</evidence>
<evidence type="ECO:0000256" key="3">
    <source>
        <dbReference type="ARBA" id="ARBA00022989"/>
    </source>
</evidence>
<evidence type="ECO:0000256" key="7">
    <source>
        <dbReference type="SAM" id="Phobius"/>
    </source>
</evidence>
<feature type="transmembrane region" description="Helical" evidence="7">
    <location>
        <begin position="318"/>
        <end position="339"/>
    </location>
</feature>
<dbReference type="EMBL" id="JAKWBI020000012">
    <property type="protein sequence ID" value="KAJ2906540.1"/>
    <property type="molecule type" value="Genomic_DNA"/>
</dbReference>
<evidence type="ECO:0000256" key="2">
    <source>
        <dbReference type="ARBA" id="ARBA00022692"/>
    </source>
</evidence>
<feature type="transmembrane region" description="Helical" evidence="7">
    <location>
        <begin position="256"/>
        <end position="279"/>
    </location>
</feature>
<feature type="region of interest" description="Disordered" evidence="6">
    <location>
        <begin position="414"/>
        <end position="456"/>
    </location>
</feature>
<name>A0AAD5WX23_9PEZI</name>
<feature type="compositionally biased region" description="Basic and acidic residues" evidence="6">
    <location>
        <begin position="447"/>
        <end position="456"/>
    </location>
</feature>
<comment type="similarity">
    <text evidence="5">Belongs to the SAT4 family.</text>
</comment>
<keyword evidence="4 7" id="KW-0472">Membrane</keyword>
<evidence type="ECO:0000256" key="1">
    <source>
        <dbReference type="ARBA" id="ARBA00004141"/>
    </source>
</evidence>
<sequence length="456" mass="49974">MHSLQTGASFFPSHRIILCYDPPSGLTDQPEPVSPSHATVQTHTRSPETVDGARNRLAIGDRQCIFSKFLHTTRLPNSKVAMPGTTFVAVVVAVVLLNIAIIVFVIITNAVCAFRFWIRLIKGRQHKPIEYWLVFSLVMFDALVATQLQIFGVLSDLKAGFTVPLFVSMKKLFFAGSFFYLGCLWSLKISINLLHLDLTRRLKHFHSWAVASLYFLYATWPVLYLTRILGCLPVTANWALPDDPDQCPAMLEAWDFWLHLSIHIATDVFLFILPFPALLKISEPRLRIAVCGVYSLALVAVVVTIARVILLVTNADQSIRLIMLLSSAENAICIIVGVLPGISSTFTRRYVYGSSRREGSSGKNGASNTYGPDRTVPGPGTSHALNSRATFSIVSPSQKKASAGFIELEEQEAGFGARGQVSSRSGASSLGGGGSTDEIVKGTVVSKAERKERRFG</sequence>
<dbReference type="Proteomes" id="UP001201980">
    <property type="component" value="Unassembled WGS sequence"/>
</dbReference>
<keyword evidence="3 7" id="KW-1133">Transmembrane helix</keyword>
<dbReference type="AlphaFoldDB" id="A0AAD5WX23"/>
<feature type="region of interest" description="Disordered" evidence="6">
    <location>
        <begin position="355"/>
        <end position="382"/>
    </location>
</feature>
<feature type="compositionally biased region" description="Low complexity" evidence="6">
    <location>
        <begin position="418"/>
        <end position="428"/>
    </location>
</feature>
<feature type="region of interest" description="Disordered" evidence="6">
    <location>
        <begin position="27"/>
        <end position="49"/>
    </location>
</feature>
<feature type="transmembrane region" description="Helical" evidence="7">
    <location>
        <begin position="214"/>
        <end position="236"/>
    </location>
</feature>
<evidence type="ECO:0000313" key="9">
    <source>
        <dbReference type="EMBL" id="KAJ2906540.1"/>
    </source>
</evidence>
<protein>
    <recommendedName>
        <fullName evidence="8">Rhodopsin domain-containing protein</fullName>
    </recommendedName>
</protein>
<feature type="transmembrane region" description="Helical" evidence="7">
    <location>
        <begin position="172"/>
        <end position="194"/>
    </location>
</feature>
<dbReference type="InterPro" id="IPR049326">
    <property type="entry name" value="Rhodopsin_dom_fungi"/>
</dbReference>
<evidence type="ECO:0000259" key="8">
    <source>
        <dbReference type="Pfam" id="PF20684"/>
    </source>
</evidence>
<dbReference type="InterPro" id="IPR052337">
    <property type="entry name" value="SAT4-like"/>
</dbReference>
<comment type="subcellular location">
    <subcellularLocation>
        <location evidence="1">Membrane</location>
        <topology evidence="1">Multi-pass membrane protein</topology>
    </subcellularLocation>
</comment>
<reference evidence="9" key="1">
    <citation type="submission" date="2022-07" db="EMBL/GenBank/DDBJ databases">
        <title>Draft genome sequence of Zalerion maritima ATCC 34329, a (micro)plastics degrading marine fungus.</title>
        <authorList>
            <person name="Paco A."/>
            <person name="Goncalves M.F.M."/>
            <person name="Rocha-Santos T.A.P."/>
            <person name="Alves A."/>
        </authorList>
    </citation>
    <scope>NUCLEOTIDE SEQUENCE</scope>
    <source>
        <strain evidence="9">ATCC 34329</strain>
    </source>
</reference>
<gene>
    <name evidence="9" type="ORF">MKZ38_001183</name>
</gene>
<organism evidence="9 10">
    <name type="scientific">Zalerion maritima</name>
    <dbReference type="NCBI Taxonomy" id="339359"/>
    <lineage>
        <taxon>Eukaryota</taxon>
        <taxon>Fungi</taxon>
        <taxon>Dikarya</taxon>
        <taxon>Ascomycota</taxon>
        <taxon>Pezizomycotina</taxon>
        <taxon>Sordariomycetes</taxon>
        <taxon>Lulworthiomycetidae</taxon>
        <taxon>Lulworthiales</taxon>
        <taxon>Lulworthiaceae</taxon>
        <taxon>Zalerion</taxon>
    </lineage>
</organism>
<dbReference type="PANTHER" id="PTHR33048">
    <property type="entry name" value="PTH11-LIKE INTEGRAL MEMBRANE PROTEIN (AFU_ORTHOLOGUE AFUA_5G11245)"/>
    <property type="match status" value="1"/>
</dbReference>
<accession>A0AAD5WX23</accession>
<keyword evidence="2 7" id="KW-0812">Transmembrane</keyword>
<feature type="transmembrane region" description="Helical" evidence="7">
    <location>
        <begin position="87"/>
        <end position="117"/>
    </location>
</feature>
<feature type="transmembrane region" description="Helical" evidence="7">
    <location>
        <begin position="291"/>
        <end position="312"/>
    </location>
</feature>
<feature type="transmembrane region" description="Helical" evidence="7">
    <location>
        <begin position="129"/>
        <end position="152"/>
    </location>
</feature>
<feature type="compositionally biased region" description="Polar residues" evidence="6">
    <location>
        <begin position="361"/>
        <end position="370"/>
    </location>
</feature>
<dbReference type="Pfam" id="PF20684">
    <property type="entry name" value="Fung_rhodopsin"/>
    <property type="match status" value="1"/>
</dbReference>